<comment type="caution">
    <text evidence="1">The sequence shown here is derived from an EMBL/GenBank/DDBJ whole genome shotgun (WGS) entry which is preliminary data.</text>
</comment>
<name>A0A3N0DYY5_9ACTN</name>
<evidence type="ECO:0000313" key="2">
    <source>
        <dbReference type="Proteomes" id="UP000269198"/>
    </source>
</evidence>
<evidence type="ECO:0000313" key="1">
    <source>
        <dbReference type="EMBL" id="RNL80716.1"/>
    </source>
</evidence>
<protein>
    <submittedName>
        <fullName evidence="1">Uncharacterized protein</fullName>
    </submittedName>
</protein>
<sequence>MPGIDLGHCPMGMAADDPMHYQTRPEVTARARRLGKLWTTCSGGLVGAPRDSFPAPCERSEVCKTRSLPFPSGCELGDES</sequence>
<keyword evidence="2" id="KW-1185">Reference proteome</keyword>
<accession>A0A3N0DYY5</accession>
<dbReference type="EMBL" id="RJMB01000035">
    <property type="protein sequence ID" value="RNL80716.1"/>
    <property type="molecule type" value="Genomic_DNA"/>
</dbReference>
<dbReference type="Proteomes" id="UP000269198">
    <property type="component" value="Unassembled WGS sequence"/>
</dbReference>
<gene>
    <name evidence="1" type="ORF">EFW17_22545</name>
</gene>
<reference evidence="1 2" key="1">
    <citation type="submission" date="2018-11" db="EMBL/GenBank/DDBJ databases">
        <title>The genome draft of YIM 96095.</title>
        <authorList>
            <person name="Tang S.-K."/>
            <person name="Chunyu W.-X."/>
            <person name="Feng Y.-Z."/>
        </authorList>
    </citation>
    <scope>NUCLEOTIDE SEQUENCE [LARGE SCALE GENOMIC DNA]</scope>
    <source>
        <strain evidence="1 2">YIM 96095</strain>
    </source>
</reference>
<proteinExistence type="predicted"/>
<organism evidence="1 2">
    <name type="scientific">Halostreptopolyspora alba</name>
    <dbReference type="NCBI Taxonomy" id="2487137"/>
    <lineage>
        <taxon>Bacteria</taxon>
        <taxon>Bacillati</taxon>
        <taxon>Actinomycetota</taxon>
        <taxon>Actinomycetes</taxon>
        <taxon>Streptosporangiales</taxon>
        <taxon>Nocardiopsidaceae</taxon>
        <taxon>Halostreptopolyspora</taxon>
    </lineage>
</organism>
<dbReference type="AlphaFoldDB" id="A0A3N0DYY5"/>